<dbReference type="OrthoDB" id="5804679at2759"/>
<feature type="domain" description="BTB" evidence="1">
    <location>
        <begin position="129"/>
        <end position="196"/>
    </location>
</feature>
<dbReference type="SUPFAM" id="SSF54695">
    <property type="entry name" value="POZ domain"/>
    <property type="match status" value="1"/>
</dbReference>
<evidence type="ECO:0000313" key="2">
    <source>
        <dbReference type="EMBL" id="PIC48499.1"/>
    </source>
</evidence>
<dbReference type="STRING" id="1611254.A0A2G5V9P5"/>
<dbReference type="Proteomes" id="UP000230233">
    <property type="component" value="Chromosome II"/>
</dbReference>
<dbReference type="PANTHER" id="PTHR22744:SF16">
    <property type="entry name" value="BTB DOMAIN-CONTAINING PROTEIN"/>
    <property type="match status" value="1"/>
</dbReference>
<sequence length="287" mass="33704">MSKDVFEYSSCYYKFHLREFETSTNKGLQCVWKKELIEGKLYFTWRFSWDDLQLQRISGFIGDIIWYWDTDGNPSKVEVNVTDQEQMVKTEINDSYFNHTVRYDYTLIPIISKTDNELYDEMFLPSDKNDAILEVDGMQLHVNRSFLSYHSDFFSALFSSNFKEGQMEVIPVKDVTYEDIGLLLSTIYPKTLFPNDETVPKLLELADRFMIPSAIHHVEYHLLNNTKIDNEKLLCMADRYGMDLLLEKMIKELDTVAKAKKLKALSDYMELSDKTKGKILDKVMMII</sequence>
<evidence type="ECO:0000259" key="1">
    <source>
        <dbReference type="PROSITE" id="PS50097"/>
    </source>
</evidence>
<dbReference type="PANTHER" id="PTHR22744">
    <property type="entry name" value="HELIX LOOP HELIX PROTEIN 21-RELATED"/>
    <property type="match status" value="1"/>
</dbReference>
<reference evidence="3" key="1">
    <citation type="submission" date="2017-10" db="EMBL/GenBank/DDBJ databases">
        <title>Rapid genome shrinkage in a self-fertile nematode reveals novel sperm competition proteins.</title>
        <authorList>
            <person name="Yin D."/>
            <person name="Schwarz E.M."/>
            <person name="Thomas C.G."/>
            <person name="Felde R.L."/>
            <person name="Korf I.F."/>
            <person name="Cutter A.D."/>
            <person name="Schartner C.M."/>
            <person name="Ralston E.J."/>
            <person name="Meyer B.J."/>
            <person name="Haag E.S."/>
        </authorList>
    </citation>
    <scope>NUCLEOTIDE SEQUENCE [LARGE SCALE GENOMIC DNA]</scope>
    <source>
        <strain evidence="3">JU1422</strain>
    </source>
</reference>
<dbReference type="PROSITE" id="PS50097">
    <property type="entry name" value="BTB"/>
    <property type="match status" value="1"/>
</dbReference>
<dbReference type="SMART" id="SM00225">
    <property type="entry name" value="BTB"/>
    <property type="match status" value="1"/>
</dbReference>
<keyword evidence="3" id="KW-1185">Reference proteome</keyword>
<dbReference type="AlphaFoldDB" id="A0A2G5V9P5"/>
<protein>
    <recommendedName>
        <fullName evidence="1">BTB domain-containing protein</fullName>
    </recommendedName>
</protein>
<proteinExistence type="predicted"/>
<dbReference type="CDD" id="cd18186">
    <property type="entry name" value="BTB_POZ_ZBTB_KLHL-like"/>
    <property type="match status" value="1"/>
</dbReference>
<dbReference type="InterPro" id="IPR011333">
    <property type="entry name" value="SKP1/BTB/POZ_sf"/>
</dbReference>
<dbReference type="Gene3D" id="3.30.710.10">
    <property type="entry name" value="Potassium Channel Kv1.1, Chain A"/>
    <property type="match status" value="1"/>
</dbReference>
<dbReference type="InterPro" id="IPR000210">
    <property type="entry name" value="BTB/POZ_dom"/>
</dbReference>
<dbReference type="Pfam" id="PF00651">
    <property type="entry name" value="BTB"/>
    <property type="match status" value="1"/>
</dbReference>
<gene>
    <name evidence="2" type="primary">Cnig_chr_II.g7448</name>
    <name evidence="2" type="ORF">B9Z55_007448</name>
</gene>
<dbReference type="EMBL" id="PDUG01000002">
    <property type="protein sequence ID" value="PIC48499.1"/>
    <property type="molecule type" value="Genomic_DNA"/>
</dbReference>
<organism evidence="2 3">
    <name type="scientific">Caenorhabditis nigoni</name>
    <dbReference type="NCBI Taxonomy" id="1611254"/>
    <lineage>
        <taxon>Eukaryota</taxon>
        <taxon>Metazoa</taxon>
        <taxon>Ecdysozoa</taxon>
        <taxon>Nematoda</taxon>
        <taxon>Chromadorea</taxon>
        <taxon>Rhabditida</taxon>
        <taxon>Rhabditina</taxon>
        <taxon>Rhabditomorpha</taxon>
        <taxon>Rhabditoidea</taxon>
        <taxon>Rhabditidae</taxon>
        <taxon>Peloderinae</taxon>
        <taxon>Caenorhabditis</taxon>
    </lineage>
</organism>
<name>A0A2G5V9P5_9PELO</name>
<accession>A0A2G5V9P5</accession>
<evidence type="ECO:0000313" key="3">
    <source>
        <dbReference type="Proteomes" id="UP000230233"/>
    </source>
</evidence>
<comment type="caution">
    <text evidence="2">The sequence shown here is derived from an EMBL/GenBank/DDBJ whole genome shotgun (WGS) entry which is preliminary data.</text>
</comment>